<comment type="caution">
    <text evidence="5">The sequence shown here is derived from an EMBL/GenBank/DDBJ whole genome shotgun (WGS) entry which is preliminary data.</text>
</comment>
<evidence type="ECO:0000256" key="3">
    <source>
        <dbReference type="SAM" id="MobiDB-lite"/>
    </source>
</evidence>
<name>A0A8J3PV28_9ACTN</name>
<feature type="domain" description="Bacterial Ig-like" evidence="4">
    <location>
        <begin position="203"/>
        <end position="298"/>
    </location>
</feature>
<keyword evidence="2" id="KW-0732">Signal</keyword>
<dbReference type="AlphaFoldDB" id="A0A8J3PV28"/>
<dbReference type="GO" id="GO:0005975">
    <property type="term" value="P:carbohydrate metabolic process"/>
    <property type="evidence" value="ECO:0007669"/>
    <property type="project" value="UniProtKB-ARBA"/>
</dbReference>
<dbReference type="InterPro" id="IPR032109">
    <property type="entry name" value="Big_3_5"/>
</dbReference>
<keyword evidence="6" id="KW-1185">Reference proteome</keyword>
<feature type="region of interest" description="Disordered" evidence="3">
    <location>
        <begin position="188"/>
        <end position="215"/>
    </location>
</feature>
<dbReference type="InterPro" id="IPR021884">
    <property type="entry name" value="Ice-bd_prot"/>
</dbReference>
<proteinExistence type="inferred from homology"/>
<dbReference type="InterPro" id="IPR013783">
    <property type="entry name" value="Ig-like_fold"/>
</dbReference>
<sequence length="304" mass="31266">MAGAGVSNTDITTISGDMAVSPGTAVSGFPPGQVRGSVEVDNAEARREKADAVAAYNDAARRTATSTIPAQLGRTTRPSGVYKTAGGVFQLSGTLILDAEGDPDAVFIFQAASLVTANVSNIDLVGGAQANNVIWQLSDSATLGTYSTFRGNILAQSSVAVSEGVALYGRAIALNDMVTLDGTSQHPATRITAPGEPPTTTTVTSSSNPSRRGEPVTFTATVREPTDSVVPAGQVIFKDGSTVIGSAYNSSLAPATFTTSDLTRGAHDITAVYLNGGTAVNEAWVYFTPSTSEVLTQVVLNRRS</sequence>
<dbReference type="Pfam" id="PF11999">
    <property type="entry name" value="Ice_binding"/>
    <property type="match status" value="1"/>
</dbReference>
<accession>A0A8J3PV28</accession>
<dbReference type="Pfam" id="PF16640">
    <property type="entry name" value="Big_3_5"/>
    <property type="match status" value="1"/>
</dbReference>
<comment type="similarity">
    <text evidence="1">Belongs to the ice-binding protein family.</text>
</comment>
<evidence type="ECO:0000256" key="2">
    <source>
        <dbReference type="ARBA" id="ARBA00022729"/>
    </source>
</evidence>
<dbReference type="Gene3D" id="2.60.40.10">
    <property type="entry name" value="Immunoglobulins"/>
    <property type="match status" value="1"/>
</dbReference>
<dbReference type="EMBL" id="BONV01000021">
    <property type="protein sequence ID" value="GIG81604.1"/>
    <property type="molecule type" value="Genomic_DNA"/>
</dbReference>
<gene>
    <name evidence="5" type="ORF">Pka01_47310</name>
</gene>
<evidence type="ECO:0000256" key="1">
    <source>
        <dbReference type="ARBA" id="ARBA00005445"/>
    </source>
</evidence>
<dbReference type="Proteomes" id="UP000630097">
    <property type="component" value="Unassembled WGS sequence"/>
</dbReference>
<reference evidence="5 6" key="1">
    <citation type="submission" date="2021-01" db="EMBL/GenBank/DDBJ databases">
        <title>Whole genome shotgun sequence of Planotetraspora kaengkrachanensis NBRC 104272.</title>
        <authorList>
            <person name="Komaki H."/>
            <person name="Tamura T."/>
        </authorList>
    </citation>
    <scope>NUCLEOTIDE SEQUENCE [LARGE SCALE GENOMIC DNA]</scope>
    <source>
        <strain evidence="5 6">NBRC 104272</strain>
    </source>
</reference>
<evidence type="ECO:0000313" key="6">
    <source>
        <dbReference type="Proteomes" id="UP000630097"/>
    </source>
</evidence>
<feature type="compositionally biased region" description="Low complexity" evidence="3">
    <location>
        <begin position="192"/>
        <end position="210"/>
    </location>
</feature>
<organism evidence="5 6">
    <name type="scientific">Planotetraspora kaengkrachanensis</name>
    <dbReference type="NCBI Taxonomy" id="575193"/>
    <lineage>
        <taxon>Bacteria</taxon>
        <taxon>Bacillati</taxon>
        <taxon>Actinomycetota</taxon>
        <taxon>Actinomycetes</taxon>
        <taxon>Streptosporangiales</taxon>
        <taxon>Streptosporangiaceae</taxon>
        <taxon>Planotetraspora</taxon>
    </lineage>
</organism>
<evidence type="ECO:0000259" key="4">
    <source>
        <dbReference type="Pfam" id="PF16640"/>
    </source>
</evidence>
<protein>
    <recommendedName>
        <fullName evidence="4">Bacterial Ig-like domain-containing protein</fullName>
    </recommendedName>
</protein>
<evidence type="ECO:0000313" key="5">
    <source>
        <dbReference type="EMBL" id="GIG81604.1"/>
    </source>
</evidence>